<reference evidence="14" key="1">
    <citation type="journal article" date="2022" name="Mol. Biol. Evol.">
        <title>Molecular phylogeny reveals the past transoceanic voyages of drywood termites (Isoptera, Kalotermitidae).</title>
        <authorList>
            <person name="Bucek A."/>
            <person name="Wang M."/>
            <person name="Sobotnik J."/>
            <person name="Hellemans S."/>
            <person name="Sillam-Dusses D."/>
            <person name="Mizumoto N."/>
            <person name="Stiblik P."/>
            <person name="Clitheroe C."/>
            <person name="Lu T."/>
            <person name="Gonzalez Plaza J.J."/>
            <person name="Mohagan A."/>
            <person name="Rafanomezantsoa J.J."/>
            <person name="Fisher B."/>
            <person name="Engel M.S."/>
            <person name="Roisin Y."/>
            <person name="Evans T.A."/>
            <person name="Scheffrahn R."/>
            <person name="Bourguignon T."/>
        </authorList>
    </citation>
    <scope>NUCLEOTIDE SEQUENCE</scope>
    <source>
        <strain evidence="14">PA827</strain>
    </source>
</reference>
<dbReference type="GO" id="GO:0015986">
    <property type="term" value="P:proton motive force-driven ATP synthesis"/>
    <property type="evidence" value="ECO:0007669"/>
    <property type="project" value="InterPro"/>
</dbReference>
<sequence>MPQMMPMSWLTLFTTFSATLIMFTSMNYYMKIPKTNKPLKEHLTTKTVNWKW</sequence>
<evidence type="ECO:0000256" key="8">
    <source>
        <dbReference type="ARBA" id="ARBA00022989"/>
    </source>
</evidence>
<evidence type="ECO:0000256" key="3">
    <source>
        <dbReference type="ARBA" id="ARBA00011291"/>
    </source>
</evidence>
<proteinExistence type="inferred from homology"/>
<evidence type="ECO:0000256" key="6">
    <source>
        <dbReference type="ARBA" id="ARBA00022692"/>
    </source>
</evidence>
<keyword evidence="7 12" id="KW-0375">Hydrogen ion transport</keyword>
<evidence type="ECO:0000313" key="14">
    <source>
        <dbReference type="EMBL" id="URX54035.1"/>
    </source>
</evidence>
<keyword evidence="11 13" id="KW-0472">Membrane</keyword>
<keyword evidence="9 12" id="KW-0406">Ion transport</keyword>
<dbReference type="GO" id="GO:0015078">
    <property type="term" value="F:proton transmembrane transporter activity"/>
    <property type="evidence" value="ECO:0007669"/>
    <property type="project" value="InterPro"/>
</dbReference>
<evidence type="ECO:0000256" key="7">
    <source>
        <dbReference type="ARBA" id="ARBA00022781"/>
    </source>
</evidence>
<comment type="similarity">
    <text evidence="2 12">Belongs to the ATPase protein 8 family.</text>
</comment>
<name>A0A8X8M3A0_9NEOP</name>
<organism evidence="14">
    <name type="scientific">Neotermes fulvescens</name>
    <dbReference type="NCBI Taxonomy" id="2942695"/>
    <lineage>
        <taxon>Eukaryota</taxon>
        <taxon>Metazoa</taxon>
        <taxon>Ecdysozoa</taxon>
        <taxon>Arthropoda</taxon>
        <taxon>Hexapoda</taxon>
        <taxon>Insecta</taxon>
        <taxon>Pterygota</taxon>
        <taxon>Neoptera</taxon>
        <taxon>Polyneoptera</taxon>
        <taxon>Dictyoptera</taxon>
        <taxon>Blattodea</taxon>
        <taxon>Blattoidea</taxon>
        <taxon>Termitoidae</taxon>
        <taxon>Kalotermitidae</taxon>
        <taxon>Neotermitinae</taxon>
        <taxon>Neotermes</taxon>
    </lineage>
</organism>
<dbReference type="GO" id="GO:0031966">
    <property type="term" value="C:mitochondrial membrane"/>
    <property type="evidence" value="ECO:0007669"/>
    <property type="project" value="UniProtKB-SubCell"/>
</dbReference>
<accession>A0A8X8M3A0</accession>
<keyword evidence="8 13" id="KW-1133">Transmembrane helix</keyword>
<keyword evidence="6 12" id="KW-0812">Transmembrane</keyword>
<keyword evidence="5 12" id="KW-0138">CF(0)</keyword>
<comment type="subunit">
    <text evidence="3">F-type ATPases have 2 components, CF(1) - the catalytic core - and CF(0) - the membrane proton channel.</text>
</comment>
<dbReference type="AlphaFoldDB" id="A0A8X8M3A0"/>
<gene>
    <name evidence="14" type="primary">ATP8</name>
</gene>
<evidence type="ECO:0000256" key="4">
    <source>
        <dbReference type="ARBA" id="ARBA00022448"/>
    </source>
</evidence>
<protein>
    <recommendedName>
        <fullName evidence="12">ATP synthase complex subunit 8</fullName>
    </recommendedName>
</protein>
<evidence type="ECO:0000256" key="2">
    <source>
        <dbReference type="ARBA" id="ARBA00008892"/>
    </source>
</evidence>
<dbReference type="EMBL" id="OM991405">
    <property type="protein sequence ID" value="URX54035.1"/>
    <property type="molecule type" value="Genomic_DNA"/>
</dbReference>
<keyword evidence="10 12" id="KW-0496">Mitochondrion</keyword>
<feature type="transmembrane region" description="Helical" evidence="13">
    <location>
        <begin position="6"/>
        <end position="30"/>
    </location>
</feature>
<comment type="subcellular location">
    <subcellularLocation>
        <location evidence="1 12">Mitochondrion membrane</location>
        <topology evidence="1 12">Single-pass membrane protein</topology>
    </subcellularLocation>
</comment>
<evidence type="ECO:0000256" key="13">
    <source>
        <dbReference type="SAM" id="Phobius"/>
    </source>
</evidence>
<dbReference type="InterPro" id="IPR001421">
    <property type="entry name" value="ATP8_metazoa"/>
</dbReference>
<evidence type="ECO:0000256" key="10">
    <source>
        <dbReference type="ARBA" id="ARBA00023128"/>
    </source>
</evidence>
<keyword evidence="4 12" id="KW-0813">Transport</keyword>
<evidence type="ECO:0000256" key="5">
    <source>
        <dbReference type="ARBA" id="ARBA00022547"/>
    </source>
</evidence>
<dbReference type="Pfam" id="PF00895">
    <property type="entry name" value="ATP-synt_8"/>
    <property type="match status" value="1"/>
</dbReference>
<evidence type="ECO:0000256" key="9">
    <source>
        <dbReference type="ARBA" id="ARBA00023065"/>
    </source>
</evidence>
<evidence type="ECO:0000256" key="12">
    <source>
        <dbReference type="RuleBase" id="RU003661"/>
    </source>
</evidence>
<geneLocation type="mitochondrion" evidence="14"/>
<dbReference type="GO" id="GO:0045259">
    <property type="term" value="C:proton-transporting ATP synthase complex"/>
    <property type="evidence" value="ECO:0007669"/>
    <property type="project" value="UniProtKB-KW"/>
</dbReference>
<evidence type="ECO:0000256" key="1">
    <source>
        <dbReference type="ARBA" id="ARBA00004304"/>
    </source>
</evidence>
<evidence type="ECO:0000256" key="11">
    <source>
        <dbReference type="ARBA" id="ARBA00023136"/>
    </source>
</evidence>